<organism evidence="12 13">
    <name type="scientific">Candidozyma auris</name>
    <name type="common">Yeast</name>
    <name type="synonym">Candida auris</name>
    <dbReference type="NCBI Taxonomy" id="498019"/>
    <lineage>
        <taxon>Eukaryota</taxon>
        <taxon>Fungi</taxon>
        <taxon>Dikarya</taxon>
        <taxon>Ascomycota</taxon>
        <taxon>Saccharomycotina</taxon>
        <taxon>Pichiomycetes</taxon>
        <taxon>Metschnikowiaceae</taxon>
        <taxon>Candidozyma</taxon>
    </lineage>
</organism>
<dbReference type="AlphaFoldDB" id="A0A0L0P3P6"/>
<evidence type="ECO:0000256" key="6">
    <source>
        <dbReference type="ARBA" id="ARBA00022835"/>
    </source>
</evidence>
<dbReference type="GO" id="GO:0003723">
    <property type="term" value="F:RNA binding"/>
    <property type="evidence" value="ECO:0007669"/>
    <property type="project" value="UniProtKB-KW"/>
</dbReference>
<dbReference type="InterPro" id="IPR037319">
    <property type="entry name" value="Rrp40_S1"/>
</dbReference>
<dbReference type="SUPFAM" id="SSF54791">
    <property type="entry name" value="Eukaryotic type KH-domain (KH-domain type I)"/>
    <property type="match status" value="1"/>
</dbReference>
<dbReference type="GO" id="GO:0071051">
    <property type="term" value="P:poly(A)-dependent snoRNA 3'-end processing"/>
    <property type="evidence" value="ECO:0007669"/>
    <property type="project" value="TreeGrafter"/>
</dbReference>
<dbReference type="VEuPathDB" id="FungiDB:CJJ07_001099"/>
<dbReference type="PANTHER" id="PTHR21321:SF1">
    <property type="entry name" value="EXOSOME COMPLEX COMPONENT RRP40"/>
    <property type="match status" value="1"/>
</dbReference>
<dbReference type="VEuPathDB" id="FungiDB:CJI96_0002061"/>
<dbReference type="VEuPathDB" id="FungiDB:B9J08_003406"/>
<evidence type="ECO:0000256" key="2">
    <source>
        <dbReference type="ARBA" id="ARBA00004604"/>
    </source>
</evidence>
<dbReference type="InterPro" id="IPR026699">
    <property type="entry name" value="Exosome_RNA_bind1/RRP40/RRP4"/>
</dbReference>
<dbReference type="VEuPathDB" id="FungiDB:CJJ09_000699"/>
<gene>
    <name evidence="12" type="ORF">QG37_01805</name>
</gene>
<dbReference type="CDD" id="cd05790">
    <property type="entry name" value="S1_Rrp40"/>
    <property type="match status" value="1"/>
</dbReference>
<keyword evidence="7" id="KW-0694">RNA-binding</keyword>
<name>A0A0L0P3P6_CANAR</name>
<dbReference type="FunFam" id="2.40.50.140:FF:000127">
    <property type="entry name" value="Exosome complex component RRP40"/>
    <property type="match status" value="1"/>
</dbReference>
<protein>
    <recommendedName>
        <fullName evidence="9">Ribosomal RNA-processing protein 40</fullName>
    </recommendedName>
</protein>
<comment type="subcellular location">
    <subcellularLocation>
        <location evidence="1">Cytoplasm</location>
    </subcellularLocation>
    <subcellularLocation>
        <location evidence="2">Nucleus</location>
        <location evidence="2">Nucleolus</location>
    </subcellularLocation>
</comment>
<feature type="domain" description="K Homology" evidence="10">
    <location>
        <begin position="155"/>
        <end position="199"/>
    </location>
</feature>
<dbReference type="GO" id="GO:0000467">
    <property type="term" value="P:exonucleolytic trimming to generate mature 3'-end of 5.8S rRNA from tricistronic rRNA transcript (SSU-rRNA, 5.8S rRNA, LSU-rRNA)"/>
    <property type="evidence" value="ECO:0007669"/>
    <property type="project" value="EnsemblFungi"/>
</dbReference>
<dbReference type="Pfam" id="PF15985">
    <property type="entry name" value="KH_6"/>
    <property type="match status" value="1"/>
</dbReference>
<keyword evidence="6" id="KW-0271">Exosome</keyword>
<evidence type="ECO:0000256" key="7">
    <source>
        <dbReference type="ARBA" id="ARBA00022884"/>
    </source>
</evidence>
<dbReference type="InterPro" id="IPR036612">
    <property type="entry name" value="KH_dom_type_1_sf"/>
</dbReference>
<dbReference type="CDD" id="cd22526">
    <property type="entry name" value="KH-I_Rrp40"/>
    <property type="match status" value="1"/>
</dbReference>
<dbReference type="GO" id="GO:0005730">
    <property type="term" value="C:nucleolus"/>
    <property type="evidence" value="ECO:0007669"/>
    <property type="project" value="UniProtKB-SubCell"/>
</dbReference>
<dbReference type="Gene3D" id="2.40.50.140">
    <property type="entry name" value="Nucleic acid-binding proteins"/>
    <property type="match status" value="1"/>
</dbReference>
<evidence type="ECO:0000256" key="8">
    <source>
        <dbReference type="ARBA" id="ARBA00023242"/>
    </source>
</evidence>
<sequence>MSRIIIPGDSLLKGISEEDEITIGPGIYKTPKTQEIIPQQAGYLKVIEKKGNDKLLFIESNSKRYIPRVNDLVVGVVTGTFGDFFKVSLQDNSQQVQLSMMAFPNASKKNRPNLKVGQAVYARISEANPEVDIEIECIDPETGKEGGFGPLDESGFLFHVNLNFARELLFNKSCIFLEKLAAKYPFEIAIGINGRIWIKVGEGLSKKTTETKEEEDVDMDKSDVSFKDMMLTLAAANYLQACQRITQDKADAALKNAFKGTGNL</sequence>
<dbReference type="GO" id="GO:0034475">
    <property type="term" value="P:U4 snRNA 3'-end processing"/>
    <property type="evidence" value="ECO:0007669"/>
    <property type="project" value="TreeGrafter"/>
</dbReference>
<dbReference type="GO" id="GO:0000177">
    <property type="term" value="C:cytoplasmic exosome (RNase complex)"/>
    <property type="evidence" value="ECO:0007669"/>
    <property type="project" value="EnsemblFungi"/>
</dbReference>
<dbReference type="Gene3D" id="2.40.50.100">
    <property type="match status" value="1"/>
</dbReference>
<dbReference type="InterPro" id="IPR012340">
    <property type="entry name" value="NA-bd_OB-fold"/>
</dbReference>
<dbReference type="PANTHER" id="PTHR21321">
    <property type="entry name" value="PNAS-3 RELATED"/>
    <property type="match status" value="1"/>
</dbReference>
<dbReference type="InterPro" id="IPR004088">
    <property type="entry name" value="KH_dom_type_1"/>
</dbReference>
<dbReference type="GO" id="GO:0071034">
    <property type="term" value="P:CUT catabolic process"/>
    <property type="evidence" value="ECO:0007669"/>
    <property type="project" value="TreeGrafter"/>
</dbReference>
<dbReference type="Pfam" id="PF18311">
    <property type="entry name" value="Rrp40_N"/>
    <property type="match status" value="1"/>
</dbReference>
<evidence type="ECO:0000256" key="3">
    <source>
        <dbReference type="ARBA" id="ARBA00007841"/>
    </source>
</evidence>
<dbReference type="Proteomes" id="UP000037122">
    <property type="component" value="Unassembled WGS sequence"/>
</dbReference>
<dbReference type="InterPro" id="IPR049469">
    <property type="entry name" value="RRP40_KH-I"/>
</dbReference>
<evidence type="ECO:0000313" key="13">
    <source>
        <dbReference type="Proteomes" id="UP000037122"/>
    </source>
</evidence>
<dbReference type="EMBL" id="LGST01000016">
    <property type="protein sequence ID" value="KNE00934.1"/>
    <property type="molecule type" value="Genomic_DNA"/>
</dbReference>
<keyword evidence="5" id="KW-0698">rRNA processing</keyword>
<dbReference type="Pfam" id="PF21262">
    <property type="entry name" value="RRP40_S1"/>
    <property type="match status" value="1"/>
</dbReference>
<keyword evidence="8" id="KW-0539">Nucleus</keyword>
<evidence type="ECO:0000259" key="10">
    <source>
        <dbReference type="Pfam" id="PF15985"/>
    </source>
</evidence>
<proteinExistence type="inferred from homology"/>
<evidence type="ECO:0000256" key="5">
    <source>
        <dbReference type="ARBA" id="ARBA00022552"/>
    </source>
</evidence>
<dbReference type="InterPro" id="IPR041054">
    <property type="entry name" value="Rrp40_N_euk"/>
</dbReference>
<reference evidence="13" key="1">
    <citation type="journal article" date="2015" name="BMC Genomics">
        <title>Draft genome of a commonly misdiagnosed multidrug resistant pathogen Candida auris.</title>
        <authorList>
            <person name="Chatterjee S."/>
            <person name="Alampalli S.V."/>
            <person name="Nageshan R.K."/>
            <person name="Chettiar S.T."/>
            <person name="Joshi S."/>
            <person name="Tatu U.S."/>
        </authorList>
    </citation>
    <scope>NUCLEOTIDE SEQUENCE [LARGE SCALE GENOMIC DNA]</scope>
    <source>
        <strain evidence="13">6684</strain>
    </source>
</reference>
<comment type="caution">
    <text evidence="12">The sequence shown here is derived from an EMBL/GenBank/DDBJ whole genome shotgun (WGS) entry which is preliminary data.</text>
</comment>
<dbReference type="SUPFAM" id="SSF50249">
    <property type="entry name" value="Nucleic acid-binding proteins"/>
    <property type="match status" value="1"/>
</dbReference>
<comment type="similarity">
    <text evidence="3">Belongs to the RRP40 family.</text>
</comment>
<evidence type="ECO:0000313" key="12">
    <source>
        <dbReference type="EMBL" id="KNE00934.1"/>
    </source>
</evidence>
<accession>A0A0L0P3P6</accession>
<dbReference type="VEuPathDB" id="FungiDB:CJI97_003481"/>
<dbReference type="GO" id="GO:0000176">
    <property type="term" value="C:nuclear exosome (RNase complex)"/>
    <property type="evidence" value="ECO:0007669"/>
    <property type="project" value="EnsemblFungi"/>
</dbReference>
<evidence type="ECO:0000259" key="11">
    <source>
        <dbReference type="Pfam" id="PF18311"/>
    </source>
</evidence>
<feature type="domain" description="Exosome complex exonuclease Rrp40 N-terminal" evidence="11">
    <location>
        <begin position="21"/>
        <end position="64"/>
    </location>
</feature>
<evidence type="ECO:0000256" key="4">
    <source>
        <dbReference type="ARBA" id="ARBA00022490"/>
    </source>
</evidence>
<evidence type="ECO:0000256" key="9">
    <source>
        <dbReference type="ARBA" id="ARBA00030615"/>
    </source>
</evidence>
<dbReference type="GO" id="GO:0071035">
    <property type="term" value="P:nuclear polyadenylation-dependent rRNA catabolic process"/>
    <property type="evidence" value="ECO:0007669"/>
    <property type="project" value="EnsemblFungi"/>
</dbReference>
<keyword evidence="4" id="KW-0963">Cytoplasm</keyword>
<evidence type="ECO:0000256" key="1">
    <source>
        <dbReference type="ARBA" id="ARBA00004496"/>
    </source>
</evidence>
<dbReference type="GO" id="GO:0030145">
    <property type="term" value="F:manganese ion binding"/>
    <property type="evidence" value="ECO:0007669"/>
    <property type="project" value="EnsemblFungi"/>
</dbReference>
<dbReference type="Gene3D" id="3.30.1370.10">
    <property type="entry name" value="K Homology domain, type 1"/>
    <property type="match status" value="1"/>
</dbReference>
<dbReference type="GO" id="GO:0071038">
    <property type="term" value="P:TRAMP-dependent tRNA surveillance pathway"/>
    <property type="evidence" value="ECO:0007669"/>
    <property type="project" value="EnsemblFungi"/>
</dbReference>
<dbReference type="VEuPathDB" id="FungiDB:QG37_01805"/>